<keyword evidence="6 8" id="KW-1133">Transmembrane helix</keyword>
<dbReference type="EMBL" id="CP019454">
    <property type="protein sequence ID" value="AUW92833.1"/>
    <property type="molecule type" value="Genomic_DNA"/>
</dbReference>
<accession>A0ABN5GWM5</accession>
<protein>
    <submittedName>
        <fullName evidence="9">Uncharacterized protein</fullName>
    </submittedName>
</protein>
<feature type="transmembrane region" description="Helical" evidence="8">
    <location>
        <begin position="223"/>
        <end position="256"/>
    </location>
</feature>
<feature type="transmembrane region" description="Helical" evidence="8">
    <location>
        <begin position="351"/>
        <end position="370"/>
    </location>
</feature>
<feature type="transmembrane region" description="Helical" evidence="8">
    <location>
        <begin position="312"/>
        <end position="331"/>
    </location>
</feature>
<comment type="subcellular location">
    <subcellularLocation>
        <location evidence="1">Membrane</location>
        <topology evidence="1">Multi-pass membrane protein</topology>
    </subcellularLocation>
</comment>
<comment type="similarity">
    <text evidence="2">Belongs to the amino acid-polyamine-organocation (APC) superfamily. Spore germination protein (SGP) (TC 2.A.3.9) family.</text>
</comment>
<dbReference type="PANTHER" id="PTHR34975:SF2">
    <property type="entry name" value="SPORE GERMINATION PROTEIN A2"/>
    <property type="match status" value="1"/>
</dbReference>
<evidence type="ECO:0000256" key="1">
    <source>
        <dbReference type="ARBA" id="ARBA00004141"/>
    </source>
</evidence>
<feature type="transmembrane region" description="Helical" evidence="8">
    <location>
        <begin position="151"/>
        <end position="177"/>
    </location>
</feature>
<proteinExistence type="inferred from homology"/>
<dbReference type="PANTHER" id="PTHR34975">
    <property type="entry name" value="SPORE GERMINATION PROTEIN A2"/>
    <property type="match status" value="1"/>
</dbReference>
<evidence type="ECO:0000256" key="5">
    <source>
        <dbReference type="ARBA" id="ARBA00022692"/>
    </source>
</evidence>
<evidence type="ECO:0000256" key="8">
    <source>
        <dbReference type="SAM" id="Phobius"/>
    </source>
</evidence>
<keyword evidence="4" id="KW-0309">Germination</keyword>
<reference evidence="9 10" key="1">
    <citation type="journal article" date="2019" name="Sci. Rep.">
        <title>Sulfobacillus thermotolerans: new insights into resistance and metabolic capacities of acidophilic chemolithotrophs.</title>
        <authorList>
            <person name="Panyushkina A.E."/>
            <person name="Babenko V.V."/>
            <person name="Nikitina A.S."/>
            <person name="Selezneva O.V."/>
            <person name="Tsaplina I.A."/>
            <person name="Letarova M.A."/>
            <person name="Kostryukova E.S."/>
            <person name="Letarov A.V."/>
        </authorList>
    </citation>
    <scope>NUCLEOTIDE SEQUENCE [LARGE SCALE GENOMIC DNA]</scope>
    <source>
        <strain evidence="9 10">Kr1</strain>
    </source>
</reference>
<feature type="transmembrane region" description="Helical" evidence="8">
    <location>
        <begin position="12"/>
        <end position="33"/>
    </location>
</feature>
<evidence type="ECO:0000256" key="2">
    <source>
        <dbReference type="ARBA" id="ARBA00007998"/>
    </source>
</evidence>
<dbReference type="Proteomes" id="UP000325292">
    <property type="component" value="Chromosome"/>
</dbReference>
<organism evidence="9 10">
    <name type="scientific">Sulfobacillus thermotolerans</name>
    <dbReference type="NCBI Taxonomy" id="338644"/>
    <lineage>
        <taxon>Bacteria</taxon>
        <taxon>Bacillati</taxon>
        <taxon>Bacillota</taxon>
        <taxon>Clostridia</taxon>
        <taxon>Eubacteriales</taxon>
        <taxon>Clostridiales Family XVII. Incertae Sedis</taxon>
        <taxon>Sulfobacillus</taxon>
    </lineage>
</organism>
<gene>
    <name evidence="9" type="ORF">BXT84_01740</name>
</gene>
<keyword evidence="5 8" id="KW-0812">Transmembrane</keyword>
<feature type="transmembrane region" description="Helical" evidence="8">
    <location>
        <begin position="45"/>
        <end position="68"/>
    </location>
</feature>
<evidence type="ECO:0000256" key="6">
    <source>
        <dbReference type="ARBA" id="ARBA00022989"/>
    </source>
</evidence>
<feature type="transmembrane region" description="Helical" evidence="8">
    <location>
        <begin position="276"/>
        <end position="300"/>
    </location>
</feature>
<evidence type="ECO:0000256" key="4">
    <source>
        <dbReference type="ARBA" id="ARBA00022544"/>
    </source>
</evidence>
<sequence>MSRFVESTVEPIGSLEYFFLVASSIVTGAVYIWPQALMTAAQSQSDWAVVGSICLALGMTGLGLIWIQLTPPGILVDRLGYAWGPLRWILLLIHAVLCLVLDTAVLTLFTQMLAASFYPATPLWIMKGLIIAEAAWFASRSLSNFARNVQFWFPVFAFTFFILAGMGLGHVEAWWAFLPHALKDTGPVGQGIVATWFLWKQNEVTATLSHFIRPQNIVMIRRVTLGAIAFQTLVVILVYLITVGTLGPQAVILLRWPLVYVLSNLNVSTFYLSRPGLIILLLWTGSMVFYLASNLFCMGINFSRLITGSYKSTMPTTLIIAIIMMVGSCFIDTPTQSTHLVVDFFDPIDLGYSFVVISLSILLTLIVTSWRRHHPKSPPA</sequence>
<evidence type="ECO:0000313" key="9">
    <source>
        <dbReference type="EMBL" id="AUW92833.1"/>
    </source>
</evidence>
<evidence type="ECO:0000256" key="7">
    <source>
        <dbReference type="ARBA" id="ARBA00023136"/>
    </source>
</evidence>
<dbReference type="InterPro" id="IPR004761">
    <property type="entry name" value="Spore_GerAB"/>
</dbReference>
<feature type="transmembrane region" description="Helical" evidence="8">
    <location>
        <begin position="121"/>
        <end position="139"/>
    </location>
</feature>
<dbReference type="Pfam" id="PF03845">
    <property type="entry name" value="Spore_permease"/>
    <property type="match status" value="1"/>
</dbReference>
<keyword evidence="10" id="KW-1185">Reference proteome</keyword>
<name>A0ABN5GWM5_9FIRM</name>
<keyword evidence="7 8" id="KW-0472">Membrane</keyword>
<feature type="transmembrane region" description="Helical" evidence="8">
    <location>
        <begin position="88"/>
        <end position="109"/>
    </location>
</feature>
<evidence type="ECO:0000313" key="10">
    <source>
        <dbReference type="Proteomes" id="UP000325292"/>
    </source>
</evidence>
<evidence type="ECO:0000256" key="3">
    <source>
        <dbReference type="ARBA" id="ARBA00022448"/>
    </source>
</evidence>
<keyword evidence="3" id="KW-0813">Transport</keyword>